<keyword evidence="4" id="KW-1185">Reference proteome</keyword>
<dbReference type="Proteomes" id="UP001313282">
    <property type="component" value="Unassembled WGS sequence"/>
</dbReference>
<evidence type="ECO:0000313" key="3">
    <source>
        <dbReference type="EMBL" id="KAK6342507.1"/>
    </source>
</evidence>
<protein>
    <recommendedName>
        <fullName evidence="2">RNase III domain-containing protein</fullName>
    </recommendedName>
</protein>
<sequence length="246" mass="27010">MDISKDTLPILKVPAGMILPQIKSENLRTSALMDQSSRQPFTQRHLHVVGKRAYELAVSMHLVTAFPSVSNTKMAELNYQLTTGSEVIGLATQFDLHKNLYLYGTELGERAVSDAFHAWMGAVLVENGIAPICNFTSTLLEKNHQRIQSLGTGMENEAPYRQSIGNFGGQAARMLEEQENDEIAAMGIISASGIMSQSPSKRKLSYSNSKDSLISEPGEEPLLAGVDTMKRRKVAQLRPSPTAIFE</sequence>
<organism evidence="3 4">
    <name type="scientific">Orbilia javanica</name>
    <dbReference type="NCBI Taxonomy" id="47235"/>
    <lineage>
        <taxon>Eukaryota</taxon>
        <taxon>Fungi</taxon>
        <taxon>Dikarya</taxon>
        <taxon>Ascomycota</taxon>
        <taxon>Pezizomycotina</taxon>
        <taxon>Orbiliomycetes</taxon>
        <taxon>Orbiliales</taxon>
        <taxon>Orbiliaceae</taxon>
        <taxon>Orbilia</taxon>
    </lineage>
</organism>
<evidence type="ECO:0000259" key="2">
    <source>
        <dbReference type="PROSITE" id="PS50142"/>
    </source>
</evidence>
<dbReference type="InterPro" id="IPR000999">
    <property type="entry name" value="RNase_III_dom"/>
</dbReference>
<dbReference type="AlphaFoldDB" id="A0AAN8RC12"/>
<feature type="region of interest" description="Disordered" evidence="1">
    <location>
        <begin position="199"/>
        <end position="219"/>
    </location>
</feature>
<name>A0AAN8RC12_9PEZI</name>
<proteinExistence type="predicted"/>
<gene>
    <name evidence="3" type="ORF">TWF718_007910</name>
</gene>
<dbReference type="GO" id="GO:0004525">
    <property type="term" value="F:ribonuclease III activity"/>
    <property type="evidence" value="ECO:0007669"/>
    <property type="project" value="InterPro"/>
</dbReference>
<dbReference type="EMBL" id="JAVHNR010000005">
    <property type="protein sequence ID" value="KAK6342507.1"/>
    <property type="molecule type" value="Genomic_DNA"/>
</dbReference>
<accession>A0AAN8RC12</accession>
<feature type="domain" description="RNase III" evidence="2">
    <location>
        <begin position="8"/>
        <end position="128"/>
    </location>
</feature>
<evidence type="ECO:0000256" key="1">
    <source>
        <dbReference type="SAM" id="MobiDB-lite"/>
    </source>
</evidence>
<dbReference type="InterPro" id="IPR036389">
    <property type="entry name" value="RNase_III_sf"/>
</dbReference>
<dbReference type="Gene3D" id="1.10.1520.10">
    <property type="entry name" value="Ribonuclease III domain"/>
    <property type="match status" value="1"/>
</dbReference>
<dbReference type="PROSITE" id="PS50142">
    <property type="entry name" value="RNASE_3_2"/>
    <property type="match status" value="1"/>
</dbReference>
<comment type="caution">
    <text evidence="3">The sequence shown here is derived from an EMBL/GenBank/DDBJ whole genome shotgun (WGS) entry which is preliminary data.</text>
</comment>
<dbReference type="SUPFAM" id="SSF69065">
    <property type="entry name" value="RNase III domain-like"/>
    <property type="match status" value="1"/>
</dbReference>
<reference evidence="3 4" key="1">
    <citation type="submission" date="2019-10" db="EMBL/GenBank/DDBJ databases">
        <authorList>
            <person name="Palmer J.M."/>
        </authorList>
    </citation>
    <scope>NUCLEOTIDE SEQUENCE [LARGE SCALE GENOMIC DNA]</scope>
    <source>
        <strain evidence="3 4">TWF718</strain>
    </source>
</reference>
<evidence type="ECO:0000313" key="4">
    <source>
        <dbReference type="Proteomes" id="UP001313282"/>
    </source>
</evidence>
<dbReference type="GO" id="GO:0006396">
    <property type="term" value="P:RNA processing"/>
    <property type="evidence" value="ECO:0007669"/>
    <property type="project" value="InterPro"/>
</dbReference>